<dbReference type="AlphaFoldDB" id="A0A1F5PEY4"/>
<dbReference type="STRING" id="1817828.A2722_01065"/>
<keyword evidence="1" id="KW-1133">Transmembrane helix</keyword>
<gene>
    <name evidence="2" type="ORF">A2722_01065</name>
</gene>
<keyword evidence="1" id="KW-0472">Membrane</keyword>
<proteinExistence type="predicted"/>
<feature type="transmembrane region" description="Helical" evidence="1">
    <location>
        <begin position="87"/>
        <end position="107"/>
    </location>
</feature>
<feature type="transmembrane region" description="Helical" evidence="1">
    <location>
        <begin position="35"/>
        <end position="55"/>
    </location>
</feature>
<accession>A0A1F5PEY4</accession>
<name>A0A1F5PEY4_9BACT</name>
<evidence type="ECO:0000313" key="2">
    <source>
        <dbReference type="EMBL" id="OGE88473.1"/>
    </source>
</evidence>
<evidence type="ECO:0000313" key="3">
    <source>
        <dbReference type="Proteomes" id="UP000178377"/>
    </source>
</evidence>
<feature type="transmembrane region" description="Helical" evidence="1">
    <location>
        <begin position="157"/>
        <end position="175"/>
    </location>
</feature>
<dbReference type="Proteomes" id="UP000178377">
    <property type="component" value="Unassembled WGS sequence"/>
</dbReference>
<evidence type="ECO:0000256" key="1">
    <source>
        <dbReference type="SAM" id="Phobius"/>
    </source>
</evidence>
<dbReference type="EMBL" id="MFEO01000033">
    <property type="protein sequence ID" value="OGE88473.1"/>
    <property type="molecule type" value="Genomic_DNA"/>
</dbReference>
<comment type="caution">
    <text evidence="2">The sequence shown here is derived from an EMBL/GenBank/DDBJ whole genome shotgun (WGS) entry which is preliminary data.</text>
</comment>
<reference evidence="2 3" key="1">
    <citation type="journal article" date="2016" name="Nat. Commun.">
        <title>Thousands of microbial genomes shed light on interconnected biogeochemical processes in an aquifer system.</title>
        <authorList>
            <person name="Anantharaman K."/>
            <person name="Brown C.T."/>
            <person name="Hug L.A."/>
            <person name="Sharon I."/>
            <person name="Castelle C.J."/>
            <person name="Probst A.J."/>
            <person name="Thomas B.C."/>
            <person name="Singh A."/>
            <person name="Wilkins M.J."/>
            <person name="Karaoz U."/>
            <person name="Brodie E.L."/>
            <person name="Williams K.H."/>
            <person name="Hubbard S.S."/>
            <person name="Banfield J.F."/>
        </authorList>
    </citation>
    <scope>NUCLEOTIDE SEQUENCE [LARGE SCALE GENOMIC DNA]</scope>
</reference>
<organism evidence="2 3">
    <name type="scientific">Candidatus Doudnabacteria bacterium RIFCSPHIGHO2_01_FULL_50_11</name>
    <dbReference type="NCBI Taxonomy" id="1817828"/>
    <lineage>
        <taxon>Bacteria</taxon>
        <taxon>Candidatus Doudnaibacteriota</taxon>
    </lineage>
</organism>
<sequence>MDIFAHALWTSIAAKAINTQNPRLLQRRLKIGQAAWWGVLPDLFAFTPIFVWMFWQRLSGQGNIPFIRPGVVLPPQAQGQIELAHSLYNYSHSGIIFLAVFILFWVIRKRPYWELSGWLLHILIDIPTHRSEFFPTPVFWPISDFHFAHGISWAEPWFMSTNYTAIVILFAYFFLARTRDKKTDTGK</sequence>
<keyword evidence="1" id="KW-0812">Transmembrane</keyword>
<protein>
    <submittedName>
        <fullName evidence="2">Uncharacterized protein</fullName>
    </submittedName>
</protein>